<name>A0A1J5IEZ1_9BACT</name>
<accession>A0A1J5IEZ1</accession>
<evidence type="ECO:0000313" key="2">
    <source>
        <dbReference type="Proteomes" id="UP000183245"/>
    </source>
</evidence>
<evidence type="ECO:0000313" key="1">
    <source>
        <dbReference type="EMBL" id="OIP95323.1"/>
    </source>
</evidence>
<comment type="caution">
    <text evidence="1">The sequence shown here is derived from an EMBL/GenBank/DDBJ whole genome shotgun (WGS) entry which is preliminary data.</text>
</comment>
<gene>
    <name evidence="1" type="ORF">AUK40_06195</name>
</gene>
<dbReference type="AlphaFoldDB" id="A0A1J5IEZ1"/>
<protein>
    <submittedName>
        <fullName evidence="1">Uncharacterized protein</fullName>
    </submittedName>
</protein>
<dbReference type="STRING" id="1817892.AUK40_06195"/>
<proteinExistence type="predicted"/>
<organism evidence="1 2">
    <name type="scientific">Candidatus Wirthbacteria bacterium CG2_30_54_11</name>
    <dbReference type="NCBI Taxonomy" id="1817892"/>
    <lineage>
        <taxon>Bacteria</taxon>
        <taxon>Candidatus Wirthbacteria</taxon>
    </lineage>
</organism>
<dbReference type="Pfam" id="PF20603">
    <property type="entry name" value="Bact_hydrolase"/>
    <property type="match status" value="1"/>
</dbReference>
<reference evidence="1" key="1">
    <citation type="journal article" date="2016" name="Environ. Microbiol.">
        <title>Genomic resolution of a cold subsurface aquifer community provides metabolic insights for novel microbes adapted to high CO concentrations.</title>
        <authorList>
            <person name="Probst A.J."/>
            <person name="Castelle C.J."/>
            <person name="Singh A."/>
            <person name="Brown C.T."/>
            <person name="Anantharaman K."/>
            <person name="Sharon I."/>
            <person name="Hug L.A."/>
            <person name="Burstein D."/>
            <person name="Emerson J.B."/>
            <person name="Thomas B.C."/>
            <person name="Banfield J.F."/>
        </authorList>
    </citation>
    <scope>NUCLEOTIDE SEQUENCE [LARGE SCALE GENOMIC DNA]</scope>
    <source>
        <strain evidence="1">CG2_30_54_11</strain>
    </source>
</reference>
<dbReference type="InterPro" id="IPR046766">
    <property type="entry name" value="Bact_hydrolase"/>
</dbReference>
<dbReference type="EMBL" id="MNZT01000112">
    <property type="protein sequence ID" value="OIP95323.1"/>
    <property type="molecule type" value="Genomic_DNA"/>
</dbReference>
<sequence length="164" mass="19095">MAAKIKLPHQPCCPVFDPATLDEQTQAWQDRLFVRDEVRQLFHIPLNMGKVVTRMWERVQESGAAPKNEDFLLLAYDPSPWKSELYMTVTREVEGTDMARLSGVFVSKVFDGPYNAVPRYLKEMESYLRTLENKALKYYIYYTYCPKCAKVYGHNYCVVFAQVS</sequence>
<dbReference type="Proteomes" id="UP000183245">
    <property type="component" value="Unassembled WGS sequence"/>
</dbReference>